<evidence type="ECO:0008006" key="4">
    <source>
        <dbReference type="Google" id="ProtNLM"/>
    </source>
</evidence>
<proteinExistence type="predicted"/>
<dbReference type="SUPFAM" id="SSF140453">
    <property type="entry name" value="EsxAB dimer-like"/>
    <property type="match status" value="1"/>
</dbReference>
<comment type="caution">
    <text evidence="2">The sequence shown here is derived from an EMBL/GenBank/DDBJ whole genome shotgun (WGS) entry which is preliminary data.</text>
</comment>
<sequence>MSGNIKINWNGLADATNDMQQLTANMRNALEELIVGVQDLAANAKGESANTWVEVQTQLNAAISRMDEAFNQGHQTLNNMGSTHHEHDGQGAKVMAS</sequence>
<keyword evidence="3" id="KW-1185">Reference proteome</keyword>
<dbReference type="EMBL" id="JAVRFH010000016">
    <property type="protein sequence ID" value="MDT0612191.1"/>
    <property type="molecule type" value="Genomic_DNA"/>
</dbReference>
<dbReference type="Proteomes" id="UP001180724">
    <property type="component" value="Unassembled WGS sequence"/>
</dbReference>
<dbReference type="InterPro" id="IPR036689">
    <property type="entry name" value="ESAT-6-like_sf"/>
</dbReference>
<dbReference type="Gene3D" id="1.10.287.1060">
    <property type="entry name" value="ESAT-6-like"/>
    <property type="match status" value="1"/>
</dbReference>
<dbReference type="RefSeq" id="WP_311573733.1">
    <property type="nucleotide sequence ID" value="NZ_JAVRFH010000016.1"/>
</dbReference>
<protein>
    <recommendedName>
        <fullName evidence="4">ESAT-6-like protein</fullName>
    </recommendedName>
</protein>
<evidence type="ECO:0000313" key="3">
    <source>
        <dbReference type="Proteomes" id="UP001180724"/>
    </source>
</evidence>
<reference evidence="2" key="1">
    <citation type="submission" date="2024-05" db="EMBL/GenBank/DDBJ databases">
        <title>30 novel species of actinomycetes from the DSMZ collection.</title>
        <authorList>
            <person name="Nouioui I."/>
        </authorList>
    </citation>
    <scope>NUCLEOTIDE SEQUENCE</scope>
    <source>
        <strain evidence="2">DSM 40712</strain>
    </source>
</reference>
<organism evidence="2 3">
    <name type="scientific">Streptomyces lancefieldiae</name>
    <dbReference type="NCBI Taxonomy" id="3075520"/>
    <lineage>
        <taxon>Bacteria</taxon>
        <taxon>Bacillati</taxon>
        <taxon>Actinomycetota</taxon>
        <taxon>Actinomycetes</taxon>
        <taxon>Kitasatosporales</taxon>
        <taxon>Streptomycetaceae</taxon>
        <taxon>Streptomyces</taxon>
    </lineage>
</organism>
<evidence type="ECO:0000256" key="1">
    <source>
        <dbReference type="SAM" id="MobiDB-lite"/>
    </source>
</evidence>
<accession>A0ABU3APS8</accession>
<name>A0ABU3APS8_9ACTN</name>
<gene>
    <name evidence="2" type="ORF">RM812_18500</name>
</gene>
<feature type="region of interest" description="Disordered" evidence="1">
    <location>
        <begin position="74"/>
        <end position="97"/>
    </location>
</feature>
<evidence type="ECO:0000313" key="2">
    <source>
        <dbReference type="EMBL" id="MDT0612191.1"/>
    </source>
</evidence>